<dbReference type="Proteomes" id="UP001276854">
    <property type="component" value="Unassembled WGS sequence"/>
</dbReference>
<dbReference type="RefSeq" id="WP_318064372.1">
    <property type="nucleotide sequence ID" value="NZ_JAWONS010000179.1"/>
</dbReference>
<name>A0ABU4GM89_9CLOT</name>
<evidence type="ECO:0000259" key="8">
    <source>
        <dbReference type="Pfam" id="PF01052"/>
    </source>
</evidence>
<evidence type="ECO:0000256" key="4">
    <source>
        <dbReference type="ARBA" id="ARBA00022500"/>
    </source>
</evidence>
<keyword evidence="11" id="KW-1185">Reference proteome</keyword>
<comment type="similarity">
    <text evidence="2">Belongs to the FliN/MopA/SpaO family.</text>
</comment>
<organism evidence="10 11">
    <name type="scientific">Clostridium boliviensis</name>
    <dbReference type="NCBI Taxonomy" id="318465"/>
    <lineage>
        <taxon>Bacteria</taxon>
        <taxon>Bacillati</taxon>
        <taxon>Bacillota</taxon>
        <taxon>Clostridia</taxon>
        <taxon>Eubacteriales</taxon>
        <taxon>Clostridiaceae</taxon>
        <taxon>Clostridium</taxon>
    </lineage>
</organism>
<keyword evidence="10" id="KW-0966">Cell projection</keyword>
<keyword evidence="5" id="KW-0283">Flagellar rotation</keyword>
<comment type="subcellular location">
    <subcellularLocation>
        <location evidence="1">Cell membrane</location>
        <topology evidence="1">Peripheral membrane protein</topology>
        <orientation evidence="1">Cytoplasmic side</orientation>
    </subcellularLocation>
</comment>
<evidence type="ECO:0000259" key="9">
    <source>
        <dbReference type="Pfam" id="PF04509"/>
    </source>
</evidence>
<dbReference type="InterPro" id="IPR007597">
    <property type="entry name" value="CheC"/>
</dbReference>
<feature type="region of interest" description="Disordered" evidence="7">
    <location>
        <begin position="198"/>
        <end position="223"/>
    </location>
</feature>
<dbReference type="Gene3D" id="3.40.1550.10">
    <property type="entry name" value="CheC-like"/>
    <property type="match status" value="1"/>
</dbReference>
<dbReference type="CDD" id="cd17907">
    <property type="entry name" value="FliY_FliN-Y"/>
    <property type="match status" value="1"/>
</dbReference>
<keyword evidence="10" id="KW-0969">Cilium</keyword>
<feature type="region of interest" description="Disordered" evidence="7">
    <location>
        <begin position="280"/>
        <end position="309"/>
    </location>
</feature>
<gene>
    <name evidence="10" type="primary">fliN</name>
    <name evidence="10" type="ORF">RZO55_11160</name>
</gene>
<dbReference type="PRINTS" id="PR00956">
    <property type="entry name" value="FLGMOTORFLIN"/>
</dbReference>
<dbReference type="EMBL" id="JAWONS010000179">
    <property type="protein sequence ID" value="MDW2798135.1"/>
    <property type="molecule type" value="Genomic_DNA"/>
</dbReference>
<feature type="region of interest" description="Disordered" evidence="7">
    <location>
        <begin position="236"/>
        <end position="262"/>
    </location>
</feature>
<dbReference type="SUPFAM" id="SSF101801">
    <property type="entry name" value="Surface presentation of antigens (SPOA)"/>
    <property type="match status" value="1"/>
</dbReference>
<dbReference type="InterPro" id="IPR051469">
    <property type="entry name" value="FliN/MopA/SpaO"/>
</dbReference>
<dbReference type="InterPro" id="IPR001172">
    <property type="entry name" value="FliN_T3SS_HrcQb"/>
</dbReference>
<dbReference type="InterPro" id="IPR028976">
    <property type="entry name" value="CheC-like_sf"/>
</dbReference>
<evidence type="ECO:0000313" key="10">
    <source>
        <dbReference type="EMBL" id="MDW2798135.1"/>
    </source>
</evidence>
<evidence type="ECO:0000256" key="1">
    <source>
        <dbReference type="ARBA" id="ARBA00004413"/>
    </source>
</evidence>
<dbReference type="NCBIfam" id="TIGR02480">
    <property type="entry name" value="fliN"/>
    <property type="match status" value="1"/>
</dbReference>
<proteinExistence type="inferred from homology"/>
<evidence type="ECO:0000256" key="3">
    <source>
        <dbReference type="ARBA" id="ARBA00022475"/>
    </source>
</evidence>
<feature type="domain" description="CheC-like protein" evidence="9">
    <location>
        <begin position="10"/>
        <end position="44"/>
    </location>
</feature>
<evidence type="ECO:0000256" key="5">
    <source>
        <dbReference type="ARBA" id="ARBA00022779"/>
    </source>
</evidence>
<dbReference type="Pfam" id="PF04509">
    <property type="entry name" value="CheC"/>
    <property type="match status" value="2"/>
</dbReference>
<dbReference type="Pfam" id="PF01052">
    <property type="entry name" value="FliMN_C"/>
    <property type="match status" value="1"/>
</dbReference>
<dbReference type="Gene3D" id="2.30.330.10">
    <property type="entry name" value="SpoA-like"/>
    <property type="match status" value="1"/>
</dbReference>
<evidence type="ECO:0000256" key="6">
    <source>
        <dbReference type="ARBA" id="ARBA00023136"/>
    </source>
</evidence>
<keyword evidence="6" id="KW-0472">Membrane</keyword>
<feature type="domain" description="CheC-like protein" evidence="9">
    <location>
        <begin position="109"/>
        <end position="141"/>
    </location>
</feature>
<dbReference type="InterPro" id="IPR001543">
    <property type="entry name" value="FliN-like_C"/>
</dbReference>
<protein>
    <submittedName>
        <fullName evidence="10">Flagellar motor switch protein FliN</fullName>
    </submittedName>
</protein>
<dbReference type="PANTHER" id="PTHR43484:SF1">
    <property type="entry name" value="FLAGELLAR MOTOR SWITCH PROTEIN FLIN"/>
    <property type="match status" value="1"/>
</dbReference>
<evidence type="ECO:0000313" key="11">
    <source>
        <dbReference type="Proteomes" id="UP001276854"/>
    </source>
</evidence>
<feature type="domain" description="Flagellar motor switch protein FliN-like C-terminal" evidence="8">
    <location>
        <begin position="384"/>
        <end position="454"/>
    </location>
</feature>
<evidence type="ECO:0000256" key="2">
    <source>
        <dbReference type="ARBA" id="ARBA00009226"/>
    </source>
</evidence>
<keyword evidence="4" id="KW-0145">Chemotaxis</keyword>
<feature type="compositionally biased region" description="Pro residues" evidence="7">
    <location>
        <begin position="241"/>
        <end position="255"/>
    </location>
</feature>
<dbReference type="InterPro" id="IPR036429">
    <property type="entry name" value="SpoA-like_sf"/>
</dbReference>
<sequence>MDSKNFSAFEIDAIGEILNISLGASATAVSTMLNARVDITTPVVRVLTKSEFEISNLEPAVGVEITYIAGLSGSNIMLLKKHDVKVIVDMLMGTETPEVDFELNELNISAICEVMNQMMGASATALSEFLSKAVNISTPSSFEIEDVGDFKEKYYHDEDLMVVVGFNLKIADQMASEFINVMPPTLAKELVAGFFPQESGESVEETLPEAAPEPDTSPAPSGGLLSQEEIEKLLAGSSEPAPQPQPEVKPEPQTPPKQESAGGILSQEEIEMLLNGSMAADTAPAPEPAPAPAVPQPAATEPKTTSQMENTDNSAIQQMMNQMQMQQQMINQMQQMILQMQNSQMNMPKKDAPEPKTINVKPVPQNILTEGQLSFEEQEENRELIMGVPLEVSVEIGRTRKLVKEILEFTKGSLVILDKLAGEQVDLYVNGRCIAKGDVVVVDDNFGIRVTEIIKRNVE</sequence>
<comment type="caution">
    <text evidence="10">The sequence shown here is derived from an EMBL/GenBank/DDBJ whole genome shotgun (WGS) entry which is preliminary data.</text>
</comment>
<reference evidence="10 11" key="1">
    <citation type="submission" date="2023-10" db="EMBL/GenBank/DDBJ databases">
        <title>A novel Glycoside Hydrolase 43-Like Enzyme from Clostrdium boliviensis is an Endo-xylanase, and a Candidate for Xylooligosaccharides Production from Different Xylan Substrates.</title>
        <authorList>
            <person name="Alvarez M.T."/>
            <person name="Rocabado-Villegas L.R."/>
            <person name="Salas-Veizaga D.M."/>
            <person name="Linares-Pasten J.A."/>
            <person name="Gudmundsdottir E.E."/>
            <person name="Hreggvidsson G.O."/>
            <person name="Adlercreutz P."/>
            <person name="Nordberg Karlsson E."/>
        </authorList>
    </citation>
    <scope>NUCLEOTIDE SEQUENCE [LARGE SCALE GENOMIC DNA]</scope>
    <source>
        <strain evidence="10 11">E-1</strain>
    </source>
</reference>
<accession>A0ABU4GM89</accession>
<dbReference type="InterPro" id="IPR012826">
    <property type="entry name" value="FliN"/>
</dbReference>
<dbReference type="PANTHER" id="PTHR43484">
    <property type="match status" value="1"/>
</dbReference>
<dbReference type="SUPFAM" id="SSF103039">
    <property type="entry name" value="CheC-like"/>
    <property type="match status" value="1"/>
</dbReference>
<keyword evidence="3" id="KW-1003">Cell membrane</keyword>
<keyword evidence="10" id="KW-0282">Flagellum</keyword>
<feature type="compositionally biased region" description="Pro residues" evidence="7">
    <location>
        <begin position="285"/>
        <end position="295"/>
    </location>
</feature>
<evidence type="ECO:0000256" key="7">
    <source>
        <dbReference type="SAM" id="MobiDB-lite"/>
    </source>
</evidence>